<reference evidence="1 2" key="2">
    <citation type="journal article" date="2022" name="Mol. Biol. Evol.">
        <title>Comparative Genomics Reveals Insights into the Divergent Evolution of Astigmatic Mites and Household Pest Adaptations.</title>
        <authorList>
            <person name="Xiong Q."/>
            <person name="Wan A.T."/>
            <person name="Liu X."/>
            <person name="Fung C.S."/>
            <person name="Xiao X."/>
            <person name="Malainual N."/>
            <person name="Hou J."/>
            <person name="Wang L."/>
            <person name="Wang M."/>
            <person name="Yang K.Y."/>
            <person name="Cui Y."/>
            <person name="Leung E.L."/>
            <person name="Nong W."/>
            <person name="Shin S.K."/>
            <person name="Au S.W."/>
            <person name="Jeong K.Y."/>
            <person name="Chew F.T."/>
            <person name="Hui J.H."/>
            <person name="Leung T.F."/>
            <person name="Tungtrongchitr A."/>
            <person name="Zhong N."/>
            <person name="Liu Z."/>
            <person name="Tsui S.K."/>
        </authorList>
    </citation>
    <scope>NUCLEOTIDE SEQUENCE [LARGE SCALE GENOMIC DNA]</scope>
    <source>
        <strain evidence="1">Derp</strain>
    </source>
</reference>
<protein>
    <submittedName>
        <fullName evidence="1">Reticulophagy</fullName>
    </submittedName>
</protein>
<name>A0ABQ8J4L3_DERPT</name>
<sequence length="420" mass="50013">MRMTVLLISGGESLNSDDRVCQYSSAGTDTSPIFLFCKNYELLMDQFDQQQQHNDNNDDMKDRVQSCLQMEPNFNTVVSRNEMAIQLYENDSQIYHRCKQLVHDQHLQQQSWASVVANLEDLLNYFIRIFLRNKSAYLKLLENFKTDKELLGKIPILNSLISMKTMNDSSNSSNYQLSLLDWIQQKDNHNILDELFCMEELNDYNDEKLQNLLMFLAECNNTDMKEIKGLTQRLSALEQFIRTAKKNFEKQGILTEGFKQNQSRISDLQDPTILPDLCQNHSEQLQTMLNNHLELIDLEHKFRDAKFELSRNLNQRLRWIIHVQEQLKHVDEMVVVIGIKLQKLRTNLEIIQRLHQSPKIYLDSIQEVLRRKMFTKIFYDWAEKISRQVKNLIEQEQLLRQKFTEKIDNHFLRCFFPWYE</sequence>
<organism evidence="1 2">
    <name type="scientific">Dermatophagoides pteronyssinus</name>
    <name type="common">European house dust mite</name>
    <dbReference type="NCBI Taxonomy" id="6956"/>
    <lineage>
        <taxon>Eukaryota</taxon>
        <taxon>Metazoa</taxon>
        <taxon>Ecdysozoa</taxon>
        <taxon>Arthropoda</taxon>
        <taxon>Chelicerata</taxon>
        <taxon>Arachnida</taxon>
        <taxon>Acari</taxon>
        <taxon>Acariformes</taxon>
        <taxon>Sarcoptiformes</taxon>
        <taxon>Astigmata</taxon>
        <taxon>Psoroptidia</taxon>
        <taxon>Analgoidea</taxon>
        <taxon>Pyroglyphidae</taxon>
        <taxon>Dermatophagoidinae</taxon>
        <taxon>Dermatophagoides</taxon>
    </lineage>
</organism>
<dbReference type="EMBL" id="NJHN03000077">
    <property type="protein sequence ID" value="KAH9417300.1"/>
    <property type="molecule type" value="Genomic_DNA"/>
</dbReference>
<evidence type="ECO:0000313" key="1">
    <source>
        <dbReference type="EMBL" id="KAH9417300.1"/>
    </source>
</evidence>
<accession>A0ABQ8J4L3</accession>
<reference evidence="1 2" key="1">
    <citation type="journal article" date="2018" name="J. Allergy Clin. Immunol.">
        <title>High-quality assembly of Dermatophagoides pteronyssinus genome and transcriptome reveals a wide range of novel allergens.</title>
        <authorList>
            <person name="Liu X.Y."/>
            <person name="Yang K.Y."/>
            <person name="Wang M.Q."/>
            <person name="Kwok J.S."/>
            <person name="Zeng X."/>
            <person name="Yang Z."/>
            <person name="Xiao X.J."/>
            <person name="Lau C.P."/>
            <person name="Li Y."/>
            <person name="Huang Z.M."/>
            <person name="Ba J.G."/>
            <person name="Yim A.K."/>
            <person name="Ouyang C.Y."/>
            <person name="Ngai S.M."/>
            <person name="Chan T.F."/>
            <person name="Leung E.L."/>
            <person name="Liu L."/>
            <person name="Liu Z.G."/>
            <person name="Tsui S.K."/>
        </authorList>
    </citation>
    <scope>NUCLEOTIDE SEQUENCE [LARGE SCALE GENOMIC DNA]</scope>
    <source>
        <strain evidence="1">Derp</strain>
    </source>
</reference>
<gene>
    <name evidence="1" type="primary">RB1CC1_1</name>
    <name evidence="1" type="ORF">DERP_007297</name>
</gene>
<dbReference type="PANTHER" id="PTHR13222:SF1">
    <property type="entry name" value="RB1-INDUCIBLE COILED-COIL PROTEIN 1"/>
    <property type="match status" value="1"/>
</dbReference>
<dbReference type="PANTHER" id="PTHR13222">
    <property type="entry name" value="RB1-INDUCIBLE COILED-COIL"/>
    <property type="match status" value="1"/>
</dbReference>
<comment type="caution">
    <text evidence="1">The sequence shown here is derived from an EMBL/GenBank/DDBJ whole genome shotgun (WGS) entry which is preliminary data.</text>
</comment>
<dbReference type="Proteomes" id="UP000887458">
    <property type="component" value="Unassembled WGS sequence"/>
</dbReference>
<dbReference type="InterPro" id="IPR040040">
    <property type="entry name" value="ATG11"/>
</dbReference>
<evidence type="ECO:0000313" key="2">
    <source>
        <dbReference type="Proteomes" id="UP000887458"/>
    </source>
</evidence>
<proteinExistence type="predicted"/>
<keyword evidence="2" id="KW-1185">Reference proteome</keyword>